<feature type="region of interest" description="Disordered" evidence="1">
    <location>
        <begin position="51"/>
        <end position="142"/>
    </location>
</feature>
<gene>
    <name evidence="3" type="ORF">BT63DRAFT_442517</name>
</gene>
<organism evidence="3 4">
    <name type="scientific">Microthyrium microscopicum</name>
    <dbReference type="NCBI Taxonomy" id="703497"/>
    <lineage>
        <taxon>Eukaryota</taxon>
        <taxon>Fungi</taxon>
        <taxon>Dikarya</taxon>
        <taxon>Ascomycota</taxon>
        <taxon>Pezizomycotina</taxon>
        <taxon>Dothideomycetes</taxon>
        <taxon>Dothideomycetes incertae sedis</taxon>
        <taxon>Microthyriales</taxon>
        <taxon>Microthyriaceae</taxon>
        <taxon>Microthyrium</taxon>
    </lineage>
</organism>
<feature type="compositionally biased region" description="Pro residues" evidence="1">
    <location>
        <begin position="92"/>
        <end position="123"/>
    </location>
</feature>
<evidence type="ECO:0008006" key="5">
    <source>
        <dbReference type="Google" id="ProtNLM"/>
    </source>
</evidence>
<evidence type="ECO:0000313" key="4">
    <source>
        <dbReference type="Proteomes" id="UP000799302"/>
    </source>
</evidence>
<dbReference type="EMBL" id="MU004239">
    <property type="protein sequence ID" value="KAF2666243.1"/>
    <property type="molecule type" value="Genomic_DNA"/>
</dbReference>
<evidence type="ECO:0000256" key="2">
    <source>
        <dbReference type="SAM" id="SignalP"/>
    </source>
</evidence>
<accession>A0A6A6U4N0</accession>
<proteinExistence type="predicted"/>
<evidence type="ECO:0000256" key="1">
    <source>
        <dbReference type="SAM" id="MobiDB-lite"/>
    </source>
</evidence>
<dbReference type="Proteomes" id="UP000799302">
    <property type="component" value="Unassembled WGS sequence"/>
</dbReference>
<feature type="chain" id="PRO_5025389247" description="CBM1 domain-containing protein" evidence="2">
    <location>
        <begin position="21"/>
        <end position="178"/>
    </location>
</feature>
<feature type="signal peptide" evidence="2">
    <location>
        <begin position="1"/>
        <end position="20"/>
    </location>
</feature>
<dbReference type="AlphaFoldDB" id="A0A6A6U4N0"/>
<name>A0A6A6U4N0_9PEZI</name>
<reference evidence="3" key="1">
    <citation type="journal article" date="2020" name="Stud. Mycol.">
        <title>101 Dothideomycetes genomes: a test case for predicting lifestyles and emergence of pathogens.</title>
        <authorList>
            <person name="Haridas S."/>
            <person name="Albert R."/>
            <person name="Binder M."/>
            <person name="Bloem J."/>
            <person name="Labutti K."/>
            <person name="Salamov A."/>
            <person name="Andreopoulos B."/>
            <person name="Baker S."/>
            <person name="Barry K."/>
            <person name="Bills G."/>
            <person name="Bluhm B."/>
            <person name="Cannon C."/>
            <person name="Castanera R."/>
            <person name="Culley D."/>
            <person name="Daum C."/>
            <person name="Ezra D."/>
            <person name="Gonzalez J."/>
            <person name="Henrissat B."/>
            <person name="Kuo A."/>
            <person name="Liang C."/>
            <person name="Lipzen A."/>
            <person name="Lutzoni F."/>
            <person name="Magnuson J."/>
            <person name="Mondo S."/>
            <person name="Nolan M."/>
            <person name="Ohm R."/>
            <person name="Pangilinan J."/>
            <person name="Park H.-J."/>
            <person name="Ramirez L."/>
            <person name="Alfaro M."/>
            <person name="Sun H."/>
            <person name="Tritt A."/>
            <person name="Yoshinaga Y."/>
            <person name="Zwiers L.-H."/>
            <person name="Turgeon B."/>
            <person name="Goodwin S."/>
            <person name="Spatafora J."/>
            <person name="Crous P."/>
            <person name="Grigoriev I."/>
        </authorList>
    </citation>
    <scope>NUCLEOTIDE SEQUENCE</scope>
    <source>
        <strain evidence="3">CBS 115976</strain>
    </source>
</reference>
<sequence length="178" mass="19680">MYFIKSLTVVACSLVAVTLATPPNGCTYDSVCEGQREEWRFRDCYKDRCQKPQQNWPPQNNPAPAWSSPTSNSQPPPWSSSSSPSNNQWPPKNAPPSQPPVPWTQPQTPRPGSPAPKGPPPGKGPNKGGPPSQRPQIAPHLEQKCTATRNARGQQSQDCRKVCLEFYNNTFEWCVNPS</sequence>
<keyword evidence="4" id="KW-1185">Reference proteome</keyword>
<keyword evidence="2" id="KW-0732">Signal</keyword>
<feature type="compositionally biased region" description="Low complexity" evidence="1">
    <location>
        <begin position="52"/>
        <end position="91"/>
    </location>
</feature>
<evidence type="ECO:0000313" key="3">
    <source>
        <dbReference type="EMBL" id="KAF2666243.1"/>
    </source>
</evidence>
<protein>
    <recommendedName>
        <fullName evidence="5">CBM1 domain-containing protein</fullName>
    </recommendedName>
</protein>